<dbReference type="Proteomes" id="UP000194236">
    <property type="component" value="Unassembled WGS sequence"/>
</dbReference>
<name>A0A1Y3BSH1_EURMA</name>
<gene>
    <name evidence="1" type="ORF">BLA29_010877</name>
</gene>
<organism evidence="1 2">
    <name type="scientific">Euroglyphus maynei</name>
    <name type="common">Mayne's house dust mite</name>
    <dbReference type="NCBI Taxonomy" id="6958"/>
    <lineage>
        <taxon>Eukaryota</taxon>
        <taxon>Metazoa</taxon>
        <taxon>Ecdysozoa</taxon>
        <taxon>Arthropoda</taxon>
        <taxon>Chelicerata</taxon>
        <taxon>Arachnida</taxon>
        <taxon>Acari</taxon>
        <taxon>Acariformes</taxon>
        <taxon>Sarcoptiformes</taxon>
        <taxon>Astigmata</taxon>
        <taxon>Psoroptidia</taxon>
        <taxon>Analgoidea</taxon>
        <taxon>Pyroglyphidae</taxon>
        <taxon>Pyroglyphinae</taxon>
        <taxon>Euroglyphus</taxon>
    </lineage>
</organism>
<evidence type="ECO:0000313" key="1">
    <source>
        <dbReference type="EMBL" id="OTF83037.1"/>
    </source>
</evidence>
<protein>
    <submittedName>
        <fullName evidence="1">Uncharacterized protein</fullName>
    </submittedName>
</protein>
<reference evidence="1 2" key="1">
    <citation type="submission" date="2017-03" db="EMBL/GenBank/DDBJ databases">
        <title>Genome Survey of Euroglyphus maynei.</title>
        <authorList>
            <person name="Arlian L.G."/>
            <person name="Morgan M.S."/>
            <person name="Rider S.D."/>
        </authorList>
    </citation>
    <scope>NUCLEOTIDE SEQUENCE [LARGE SCALE GENOMIC DNA]</scope>
    <source>
        <strain evidence="1">Arlian Lab</strain>
        <tissue evidence="1">Whole body</tissue>
    </source>
</reference>
<evidence type="ECO:0000313" key="2">
    <source>
        <dbReference type="Proteomes" id="UP000194236"/>
    </source>
</evidence>
<proteinExistence type="predicted"/>
<accession>A0A1Y3BSH1</accession>
<sequence length="42" mass="4761">MAHMHACKSLGRVRLFKGKNESTKPKIIIGWMVSSQGQTQFK</sequence>
<dbReference type="AlphaFoldDB" id="A0A1Y3BSH1"/>
<comment type="caution">
    <text evidence="1">The sequence shown here is derived from an EMBL/GenBank/DDBJ whole genome shotgun (WGS) entry which is preliminary data.</text>
</comment>
<dbReference type="EMBL" id="MUJZ01005513">
    <property type="protein sequence ID" value="OTF83037.1"/>
    <property type="molecule type" value="Genomic_DNA"/>
</dbReference>
<keyword evidence="2" id="KW-1185">Reference proteome</keyword>